<dbReference type="InterPro" id="IPR025349">
    <property type="entry name" value="DUF4253"/>
</dbReference>
<gene>
    <name evidence="2" type="ORF">JOF36_002780</name>
</gene>
<proteinExistence type="predicted"/>
<comment type="caution">
    <text evidence="2">The sequence shown here is derived from an EMBL/GenBank/DDBJ whole genome shotgun (WGS) entry which is preliminary data.</text>
</comment>
<protein>
    <recommendedName>
        <fullName evidence="1">DUF4253 domain-containing protein</fullName>
    </recommendedName>
</protein>
<dbReference type="Proteomes" id="UP001519295">
    <property type="component" value="Unassembled WGS sequence"/>
</dbReference>
<organism evidence="2 3">
    <name type="scientific">Pseudonocardia parietis</name>
    <dbReference type="NCBI Taxonomy" id="570936"/>
    <lineage>
        <taxon>Bacteria</taxon>
        <taxon>Bacillati</taxon>
        <taxon>Actinomycetota</taxon>
        <taxon>Actinomycetes</taxon>
        <taxon>Pseudonocardiales</taxon>
        <taxon>Pseudonocardiaceae</taxon>
        <taxon>Pseudonocardia</taxon>
    </lineage>
</organism>
<sequence length="236" mass="26269">MTLTDTGPAGAPTFPDDPGHVLYARLLRRARVTGRCPVWVHPDELDHTLDRPTDPFELAEAVDAIEVDDLLDRWWPGPCGSDCPCGDSLPIEIPRVPLHRPVDLSRRSMTFTSAVRLAESYSGSLAVVDAFRPADVPAVLGWSGICNYLHQDLVSVAAVLRYWEVRWGALVVALSRSTMTLSVAAPPMYDAECEQAAAEHFAFCPDQQDPQNGDFYSLRRYAGMIRGADSWHFWWD</sequence>
<dbReference type="RefSeq" id="WP_210027188.1">
    <property type="nucleotide sequence ID" value="NZ_JAGINU010000001.1"/>
</dbReference>
<evidence type="ECO:0000313" key="3">
    <source>
        <dbReference type="Proteomes" id="UP001519295"/>
    </source>
</evidence>
<feature type="domain" description="DUF4253" evidence="1">
    <location>
        <begin position="125"/>
        <end position="236"/>
    </location>
</feature>
<dbReference type="Pfam" id="PF14062">
    <property type="entry name" value="DUF4253"/>
    <property type="match status" value="1"/>
</dbReference>
<dbReference type="EMBL" id="JAGINU010000001">
    <property type="protein sequence ID" value="MBP2367084.1"/>
    <property type="molecule type" value="Genomic_DNA"/>
</dbReference>
<accession>A0ABS4VT48</accession>
<name>A0ABS4VT48_9PSEU</name>
<keyword evidence="3" id="KW-1185">Reference proteome</keyword>
<evidence type="ECO:0000259" key="1">
    <source>
        <dbReference type="Pfam" id="PF14062"/>
    </source>
</evidence>
<evidence type="ECO:0000313" key="2">
    <source>
        <dbReference type="EMBL" id="MBP2367084.1"/>
    </source>
</evidence>
<reference evidence="2 3" key="1">
    <citation type="submission" date="2021-03" db="EMBL/GenBank/DDBJ databases">
        <title>Sequencing the genomes of 1000 actinobacteria strains.</title>
        <authorList>
            <person name="Klenk H.-P."/>
        </authorList>
    </citation>
    <scope>NUCLEOTIDE SEQUENCE [LARGE SCALE GENOMIC DNA]</scope>
    <source>
        <strain evidence="2 3">DSM 45256</strain>
    </source>
</reference>